<organism evidence="1">
    <name type="scientific">Siphoviridae sp. ctg5k4</name>
    <dbReference type="NCBI Taxonomy" id="2826418"/>
    <lineage>
        <taxon>Viruses</taxon>
        <taxon>Duplodnaviria</taxon>
        <taxon>Heunggongvirae</taxon>
        <taxon>Uroviricota</taxon>
        <taxon>Caudoviricetes</taxon>
    </lineage>
</organism>
<protein>
    <submittedName>
        <fullName evidence="1">Uncharacterized protein</fullName>
    </submittedName>
</protein>
<dbReference type="EMBL" id="BK014843">
    <property type="protein sequence ID" value="DAD78450.1"/>
    <property type="molecule type" value="Genomic_DNA"/>
</dbReference>
<accession>A0A8S5M898</accession>
<proteinExistence type="predicted"/>
<evidence type="ECO:0000313" key="1">
    <source>
        <dbReference type="EMBL" id="DAD78450.1"/>
    </source>
</evidence>
<name>A0A8S5M898_9CAUD</name>
<reference evidence="1" key="1">
    <citation type="journal article" date="2021" name="Proc. Natl. Acad. Sci. U.S.A.">
        <title>A Catalog of Tens of Thousands of Viruses from Human Metagenomes Reveals Hidden Associations with Chronic Diseases.</title>
        <authorList>
            <person name="Tisza M.J."/>
            <person name="Buck C.B."/>
        </authorList>
    </citation>
    <scope>NUCLEOTIDE SEQUENCE</scope>
    <source>
        <strain evidence="1">Ctg5k4</strain>
    </source>
</reference>
<sequence length="77" mass="9092">MKRFMYAVKWCSFDKDGDSDYGTYPKAFNSREAAHDWLISEGFEREKNTPQSVEYEYCKWGYPDFCIAGLIELEVVE</sequence>